<dbReference type="GO" id="GO:0005975">
    <property type="term" value="P:carbohydrate metabolic process"/>
    <property type="evidence" value="ECO:0007669"/>
    <property type="project" value="InterPro"/>
</dbReference>
<dbReference type="SUPFAM" id="SSF88713">
    <property type="entry name" value="Glycoside hydrolase/deacetylase"/>
    <property type="match status" value="1"/>
</dbReference>
<evidence type="ECO:0000313" key="4">
    <source>
        <dbReference type="EMBL" id="MBB6042222.1"/>
    </source>
</evidence>
<proteinExistence type="predicted"/>
<dbReference type="GO" id="GO:0016810">
    <property type="term" value="F:hydrolase activity, acting on carbon-nitrogen (but not peptide) bonds"/>
    <property type="evidence" value="ECO:0007669"/>
    <property type="project" value="InterPro"/>
</dbReference>
<evidence type="ECO:0000256" key="2">
    <source>
        <dbReference type="ARBA" id="ARBA00022729"/>
    </source>
</evidence>
<evidence type="ECO:0000313" key="5">
    <source>
        <dbReference type="Proteomes" id="UP000522163"/>
    </source>
</evidence>
<dbReference type="GeneID" id="85015729"/>
<dbReference type="AlphaFoldDB" id="A0A7W9SHT9"/>
<feature type="domain" description="NodB homology" evidence="3">
    <location>
        <begin position="358"/>
        <end position="420"/>
    </location>
</feature>
<dbReference type="GO" id="GO:0005576">
    <property type="term" value="C:extracellular region"/>
    <property type="evidence" value="ECO:0007669"/>
    <property type="project" value="UniProtKB-SubCell"/>
</dbReference>
<gene>
    <name evidence="4" type="ORF">HNQ46_002218</name>
</gene>
<dbReference type="EMBL" id="JACHHH010000013">
    <property type="protein sequence ID" value="MBB6042222.1"/>
    <property type="molecule type" value="Genomic_DNA"/>
</dbReference>
<name>A0A7W9SHT9_9FIRM</name>
<reference evidence="4 5" key="1">
    <citation type="submission" date="2020-08" db="EMBL/GenBank/DDBJ databases">
        <title>Genomic Encyclopedia of Type Strains, Phase IV (KMG-IV): sequencing the most valuable type-strain genomes for metagenomic binning, comparative biology and taxonomic classification.</title>
        <authorList>
            <person name="Goeker M."/>
        </authorList>
    </citation>
    <scope>NUCLEOTIDE SEQUENCE [LARGE SCALE GENOMIC DNA]</scope>
    <source>
        <strain evidence="4 5">DSM 17245</strain>
    </source>
</reference>
<dbReference type="Pfam" id="PF01522">
    <property type="entry name" value="Polysacc_deac_1"/>
    <property type="match status" value="1"/>
</dbReference>
<dbReference type="Proteomes" id="UP000522163">
    <property type="component" value="Unassembled WGS sequence"/>
</dbReference>
<dbReference type="Gene3D" id="3.20.20.370">
    <property type="entry name" value="Glycoside hydrolase/deacetylase"/>
    <property type="match status" value="1"/>
</dbReference>
<dbReference type="InterPro" id="IPR002509">
    <property type="entry name" value="NODB_dom"/>
</dbReference>
<keyword evidence="2" id="KW-0732">Signal</keyword>
<sequence>MNREEFDDEYYQQKMMEHRIRMEKRREKRKKEKRLHILLFFLLLLLLFLAFIGVRYALPYVQQQGGISFGKKVSESTIAKNRPVVKLGEGETEEKGDVVEASETPALSEKDEALKTAELQAKQYDYDSAIATLNALNLSSDTEISAKISQYEEEKGKLVPANMDDITHIFFHILIVDPTRALTDTHQGKQFNSVMTTIPEFEEIIKEMYDRGYVMVHMHDLAEMQEQPDGTKKMVKKQIMLPEGKKPFVMSQDDVNYYVYMEGHGFADKMVLDENGKPKNQYTDKDGNVTIGDYDLVPILDKFVEEHPDFAYHGHKAVIAFTGYNGVLGYRTDETFDPNSPALDPKNRANPNIEEDKETVKKITRAMKEDGYEFASHSWGHINFGTRDLASISKDTDRWERNVEPLLPDPCEILLYPFGDDIGDWHPYQKGKEDGKYDLLEAAGFHYFCNVDSAKVWMQYGDDFVRQGRRNLDGYRLYESYSGAADRLSDLIDVKKVFDTRRPTPVTWE</sequence>
<dbReference type="InterPro" id="IPR051398">
    <property type="entry name" value="Polysacch_Deacetylase"/>
</dbReference>
<organism evidence="4 5">
    <name type="scientific">Oribacterium sinus</name>
    <dbReference type="NCBI Taxonomy" id="237576"/>
    <lineage>
        <taxon>Bacteria</taxon>
        <taxon>Bacillati</taxon>
        <taxon>Bacillota</taxon>
        <taxon>Clostridia</taxon>
        <taxon>Lachnospirales</taxon>
        <taxon>Lachnospiraceae</taxon>
        <taxon>Oribacterium</taxon>
    </lineage>
</organism>
<comment type="subcellular location">
    <subcellularLocation>
        <location evidence="1">Secreted</location>
    </subcellularLocation>
</comment>
<evidence type="ECO:0000256" key="1">
    <source>
        <dbReference type="ARBA" id="ARBA00004613"/>
    </source>
</evidence>
<dbReference type="PANTHER" id="PTHR34216:SF3">
    <property type="entry name" value="POLY-BETA-1,6-N-ACETYL-D-GLUCOSAMINE N-DEACETYLASE"/>
    <property type="match status" value="1"/>
</dbReference>
<accession>A0A7W9SHT9</accession>
<dbReference type="RefSeq" id="WP_183684711.1">
    <property type="nucleotide sequence ID" value="NZ_JACHHH010000013.1"/>
</dbReference>
<comment type="caution">
    <text evidence="4">The sequence shown here is derived from an EMBL/GenBank/DDBJ whole genome shotgun (WGS) entry which is preliminary data.</text>
</comment>
<dbReference type="InterPro" id="IPR011330">
    <property type="entry name" value="Glyco_hydro/deAcase_b/a-brl"/>
</dbReference>
<evidence type="ECO:0000259" key="3">
    <source>
        <dbReference type="Pfam" id="PF01522"/>
    </source>
</evidence>
<protein>
    <recommendedName>
        <fullName evidence="3">NodB homology domain-containing protein</fullName>
    </recommendedName>
</protein>
<dbReference type="PANTHER" id="PTHR34216">
    <property type="match status" value="1"/>
</dbReference>